<gene>
    <name evidence="2" type="ORF">SNAT2548_LOCUS24606</name>
</gene>
<organism evidence="2 3">
    <name type="scientific">Symbiodinium natans</name>
    <dbReference type="NCBI Taxonomy" id="878477"/>
    <lineage>
        <taxon>Eukaryota</taxon>
        <taxon>Sar</taxon>
        <taxon>Alveolata</taxon>
        <taxon>Dinophyceae</taxon>
        <taxon>Suessiales</taxon>
        <taxon>Symbiodiniaceae</taxon>
        <taxon>Symbiodinium</taxon>
    </lineage>
</organism>
<keyword evidence="3" id="KW-1185">Reference proteome</keyword>
<dbReference type="CDD" id="cd22265">
    <property type="entry name" value="UDM1_RNF168"/>
    <property type="match status" value="1"/>
</dbReference>
<dbReference type="AlphaFoldDB" id="A0A812RNW5"/>
<evidence type="ECO:0000256" key="1">
    <source>
        <dbReference type="SAM" id="Coils"/>
    </source>
</evidence>
<name>A0A812RNW5_9DINO</name>
<dbReference type="Proteomes" id="UP000604046">
    <property type="component" value="Unassembled WGS sequence"/>
</dbReference>
<feature type="coiled-coil region" evidence="1">
    <location>
        <begin position="40"/>
        <end position="67"/>
    </location>
</feature>
<keyword evidence="1" id="KW-0175">Coiled coil</keyword>
<reference evidence="2" key="1">
    <citation type="submission" date="2021-02" db="EMBL/GenBank/DDBJ databases">
        <authorList>
            <person name="Dougan E. K."/>
            <person name="Rhodes N."/>
            <person name="Thang M."/>
            <person name="Chan C."/>
        </authorList>
    </citation>
    <scope>NUCLEOTIDE SEQUENCE</scope>
</reference>
<evidence type="ECO:0000313" key="2">
    <source>
        <dbReference type="EMBL" id="CAE7450069.1"/>
    </source>
</evidence>
<accession>A0A812RNW5</accession>
<proteinExistence type="predicted"/>
<comment type="caution">
    <text evidence="2">The sequence shown here is derived from an EMBL/GenBank/DDBJ whole genome shotgun (WGS) entry which is preliminary data.</text>
</comment>
<dbReference type="EMBL" id="CAJNDS010002363">
    <property type="protein sequence ID" value="CAE7450069.1"/>
    <property type="molecule type" value="Genomic_DNA"/>
</dbReference>
<dbReference type="OrthoDB" id="10276146at2759"/>
<protein>
    <submittedName>
        <fullName evidence="2">Uncharacterized protein</fullName>
    </submittedName>
</protein>
<sequence length="798" mass="89672">MTSTPHAISWLAKQRAEQQADLSRQAQSSEQELARRRAAFAEEVAAKEKLRQEEEAFEKERLWQEREEVERQKGLLFALSLQRSYEVCLAGGVEGRGAKTESAQSEVVVPTPRELLQTLEQIPQRLLTQELTMTSTKHLAVSDLRWVAAVSRRCFRKITTKPELLKLHIVGGILSTGFSPQMQDYSVFLERTQSFIAINGEVEPSETARFSVLNAEGVAEANTSGASLTQAFAVNGEETYPVKRKFVVTDAKSHSDYRLQMLKTGLLPSSLTFVAETSTGQMFRRCVPWGSLWHGLPVTLPKTVTSLSVEMEVLHYVADIPSSSRLDDRFSTIWLPNLTEDACHRLLYARQAVTAWHTKPGCWLVLQPSWSICDATRSDLTLQFMKHTDTALAASACAKLNGRLKTGCVDLQQSAAGSPTVAANMTGFLPQDKQEFSSFSMELMVHRGNQSGYSAMAVGDMYNLKEGIMLSYIPITNWDMMVAYAHVPDVYIESHGYKLQPRSVRGWVVKPWPIWVFDSSAFFKADALTIFFTSEDLDCSITSAEAVPSGQERFMLKKVAPTETACQFEHESEVCFMGWKKTTAFELPLDYFRNYSLQNRSQKSWNNPLDVIGQRNCTSMQPFQDSEGAEPFLLTLQLVSEMHVDEVSAVPFLLSEHGRVLKSDFACTQRKQRCELNVHHAAELVQAAWQARNLGNEMPMMGIVFLLPKECSLSVTDYWNFTLQEFDLQSGHQATICGYTHAPMAAAKFCGGDFETRAFKFPIAVPNSFYSQTALTAYYTCGWFEDPVVKLDLYVMDD</sequence>
<evidence type="ECO:0000313" key="3">
    <source>
        <dbReference type="Proteomes" id="UP000604046"/>
    </source>
</evidence>